<organism evidence="2">
    <name type="scientific">Klebsiella pneumoniae</name>
    <dbReference type="NCBI Taxonomy" id="573"/>
    <lineage>
        <taxon>Bacteria</taxon>
        <taxon>Pseudomonadati</taxon>
        <taxon>Pseudomonadota</taxon>
        <taxon>Gammaproteobacteria</taxon>
        <taxon>Enterobacterales</taxon>
        <taxon>Enterobacteriaceae</taxon>
        <taxon>Klebsiella/Raoultella group</taxon>
        <taxon>Klebsiella</taxon>
        <taxon>Klebsiella pneumoniae complex</taxon>
    </lineage>
</organism>
<dbReference type="EMBL" id="KP008371">
    <property type="protein sequence ID" value="AJF79765.1"/>
    <property type="molecule type" value="Genomic_DNA"/>
</dbReference>
<evidence type="ECO:0000256" key="1">
    <source>
        <dbReference type="SAM" id="Coils"/>
    </source>
</evidence>
<reference evidence="2" key="2">
    <citation type="journal article" date="2017" name="Antimicrob. Agents Chemother.">
        <title>Genetic Environment of the blaKPC-2 Gene in a Klebsiella pneumoniae Isolate That May Have Been Imported to Russia from Southeast Asia.</title>
        <authorList>
            <person name="Ageevets V."/>
            <person name="Sopova J."/>
            <person name="Lazareva I."/>
            <person name="Malakhova M."/>
            <person name="Ilina E."/>
            <person name="Kostryukova E."/>
            <person name="Babenko V."/>
            <person name="Carattoli A."/>
            <person name="Lobzin Y."/>
            <person name="Uskov A."/>
            <person name="Sidorenko S."/>
        </authorList>
    </citation>
    <scope>NUCLEOTIDE SEQUENCE</scope>
    <source>
        <strain evidence="2">565</strain>
        <plasmid evidence="2">PKPCAPSS</plasmid>
    </source>
</reference>
<geneLocation type="plasmid" evidence="2">
    <name>PKPCAPSS</name>
</geneLocation>
<proteinExistence type="predicted"/>
<evidence type="ECO:0000313" key="2">
    <source>
        <dbReference type="EMBL" id="AJF79765.1"/>
    </source>
</evidence>
<dbReference type="AlphaFoldDB" id="A0A0C4Y488"/>
<keyword evidence="2" id="KW-0614">Plasmid</keyword>
<sequence length="372" mass="42235">MSKHYPGDDSRDQQMEAIAQQLPDDHRILDAAYSALIDLNKACMTGDLQQRHDAVYRFEACIWKMNGKTFFGCNAGEHEAAHVISEYCRADDGSVPMWGQHGDFIIESFSGMRARVKVEAGCMMGYLSTSFHAVDLGAPFVSETGYRSHFVRLSEVRPGETVDAHVSRVFQSLIDARKKPAFIAADSRDRLASEPLPDWLKSLSPPPDRTPLTLPDGFVRVEALLPASKAFIARKWAVAAQERITAVMQREREAEREAMRAESERRKQLAKERPKEYKDRMITVERYKEFYVGARCEIVSVHHPVFAKNIGTIVKIVTIYDSGCVEAHEDKPIRYRINRRGTQVVDFDPTCVRTFYNVDQLKLLEDNKTGES</sequence>
<accession>A0A0C4Y488</accession>
<protein>
    <submittedName>
        <fullName evidence="2">Protein klcB</fullName>
    </submittedName>
</protein>
<reference evidence="2" key="1">
    <citation type="submission" date="2014-10" db="EMBL/GenBank/DDBJ databases">
        <authorList>
            <person name="Ageevets V.A."/>
            <person name="Sopova I.V."/>
            <person name="Partina I.V."/>
            <person name="Malakhova M.V."/>
            <person name="Ilina E.N."/>
            <person name="Kostryukova E.S."/>
            <person name="Sidorenko S.V."/>
        </authorList>
    </citation>
    <scope>NUCLEOTIDE SEQUENCE</scope>
    <source>
        <strain evidence="2">565</strain>
        <plasmid evidence="2">PKPCAPSS</plasmid>
    </source>
</reference>
<keyword evidence="1" id="KW-0175">Coiled coil</keyword>
<feature type="coiled-coil region" evidence="1">
    <location>
        <begin position="237"/>
        <end position="272"/>
    </location>
</feature>
<name>A0A0C4Y488_KLEPN</name>
<dbReference type="RefSeq" id="WP_071443965.1">
    <property type="nucleotide sequence ID" value="NZ_BGNY01000126.1"/>
</dbReference>